<dbReference type="Proteomes" id="UP001500843">
    <property type="component" value="Unassembled WGS sequence"/>
</dbReference>
<feature type="compositionally biased region" description="Low complexity" evidence="1">
    <location>
        <begin position="75"/>
        <end position="101"/>
    </location>
</feature>
<reference evidence="3" key="1">
    <citation type="journal article" date="2019" name="Int. J. Syst. Evol. Microbiol.">
        <title>The Global Catalogue of Microorganisms (GCM) 10K type strain sequencing project: providing services to taxonomists for standard genome sequencing and annotation.</title>
        <authorList>
            <consortium name="The Broad Institute Genomics Platform"/>
            <consortium name="The Broad Institute Genome Sequencing Center for Infectious Disease"/>
            <person name="Wu L."/>
            <person name="Ma J."/>
        </authorList>
    </citation>
    <scope>NUCLEOTIDE SEQUENCE [LARGE SCALE GENOMIC DNA]</scope>
    <source>
        <strain evidence="3">JCM 17975</strain>
    </source>
</reference>
<organism evidence="2 3">
    <name type="scientific">Promicromonospora umidemergens</name>
    <dbReference type="NCBI Taxonomy" id="629679"/>
    <lineage>
        <taxon>Bacteria</taxon>
        <taxon>Bacillati</taxon>
        <taxon>Actinomycetota</taxon>
        <taxon>Actinomycetes</taxon>
        <taxon>Micrococcales</taxon>
        <taxon>Promicromonosporaceae</taxon>
        <taxon>Promicromonospora</taxon>
    </lineage>
</organism>
<dbReference type="EMBL" id="BAABHM010000010">
    <property type="protein sequence ID" value="GAA4699450.1"/>
    <property type="molecule type" value="Genomic_DNA"/>
</dbReference>
<sequence>MKASQTCDNHPVVSGEWKELGMKELGMRIRRTGRSGATARSLDRAGAAVLGLGVTAALALSGCAQSDVGGSEAGESTAATSTVPEESETASPSPSDSVSPSDGKDKDERLPQAADMELEAGSSGRGLPQGIEGSTESTVGVAWAPAEGLLYVVTNGSSSCPTFAEPEATIGSGSKSRGVSAADGVLAVQLIPPSDGICTMDFVPTTTVVKVPAESDTGQPVPVMLGDKGKVELQARTVEGEPGPVTWLDS</sequence>
<comment type="caution">
    <text evidence="2">The sequence shown here is derived from an EMBL/GenBank/DDBJ whole genome shotgun (WGS) entry which is preliminary data.</text>
</comment>
<accession>A0ABP8X5D3</accession>
<evidence type="ECO:0000313" key="2">
    <source>
        <dbReference type="EMBL" id="GAA4699450.1"/>
    </source>
</evidence>
<evidence type="ECO:0008006" key="4">
    <source>
        <dbReference type="Google" id="ProtNLM"/>
    </source>
</evidence>
<keyword evidence="3" id="KW-1185">Reference proteome</keyword>
<proteinExistence type="predicted"/>
<evidence type="ECO:0000313" key="3">
    <source>
        <dbReference type="Proteomes" id="UP001500843"/>
    </source>
</evidence>
<name>A0ABP8X5D3_9MICO</name>
<protein>
    <recommendedName>
        <fullName evidence="4">Secreted protein</fullName>
    </recommendedName>
</protein>
<gene>
    <name evidence="2" type="ORF">GCM10023198_20030</name>
</gene>
<feature type="region of interest" description="Disordered" evidence="1">
    <location>
        <begin position="66"/>
        <end position="108"/>
    </location>
</feature>
<evidence type="ECO:0000256" key="1">
    <source>
        <dbReference type="SAM" id="MobiDB-lite"/>
    </source>
</evidence>